<evidence type="ECO:0000259" key="1">
    <source>
        <dbReference type="Pfam" id="PF03031"/>
    </source>
</evidence>
<dbReference type="KEGG" id="dpp:DICPUDRAFT_152882"/>
<dbReference type="STRING" id="5786.F0ZMI6"/>
<dbReference type="InterPro" id="IPR004274">
    <property type="entry name" value="FCP1_dom"/>
</dbReference>
<dbReference type="InterPro" id="IPR036412">
    <property type="entry name" value="HAD-like_sf"/>
</dbReference>
<dbReference type="Proteomes" id="UP000001064">
    <property type="component" value="Unassembled WGS sequence"/>
</dbReference>
<evidence type="ECO:0000313" key="3">
    <source>
        <dbReference type="Proteomes" id="UP000001064"/>
    </source>
</evidence>
<dbReference type="GeneID" id="10502070"/>
<reference evidence="3" key="1">
    <citation type="journal article" date="2011" name="Genome Biol.">
        <title>Comparative genomics of the social amoebae Dictyostelium discoideum and Dictyostelium purpureum.</title>
        <authorList>
            <consortium name="US DOE Joint Genome Institute (JGI-PGF)"/>
            <person name="Sucgang R."/>
            <person name="Kuo A."/>
            <person name="Tian X."/>
            <person name="Salerno W."/>
            <person name="Parikh A."/>
            <person name="Feasley C.L."/>
            <person name="Dalin E."/>
            <person name="Tu H."/>
            <person name="Huang E."/>
            <person name="Barry K."/>
            <person name="Lindquist E."/>
            <person name="Shapiro H."/>
            <person name="Bruce D."/>
            <person name="Schmutz J."/>
            <person name="Salamov A."/>
            <person name="Fey P."/>
            <person name="Gaudet P."/>
            <person name="Anjard C."/>
            <person name="Babu M.M."/>
            <person name="Basu S."/>
            <person name="Bushmanova Y."/>
            <person name="van der Wel H."/>
            <person name="Katoh-Kurasawa M."/>
            <person name="Dinh C."/>
            <person name="Coutinho P.M."/>
            <person name="Saito T."/>
            <person name="Elias M."/>
            <person name="Schaap P."/>
            <person name="Kay R.R."/>
            <person name="Henrissat B."/>
            <person name="Eichinger L."/>
            <person name="Rivero F."/>
            <person name="Putnam N.H."/>
            <person name="West C.M."/>
            <person name="Loomis W.F."/>
            <person name="Chisholm R.L."/>
            <person name="Shaulsky G."/>
            <person name="Strassmann J.E."/>
            <person name="Queller D.C."/>
            <person name="Kuspa A."/>
            <person name="Grigoriev I.V."/>
        </authorList>
    </citation>
    <scope>NUCLEOTIDE SEQUENCE [LARGE SCALE GENOMIC DNA]</scope>
    <source>
        <strain evidence="3">QSDP1</strain>
    </source>
</reference>
<keyword evidence="3" id="KW-1185">Reference proteome</keyword>
<name>F0ZMI6_DICPU</name>
<organism evidence="2 3">
    <name type="scientific">Dictyostelium purpureum</name>
    <name type="common">Slime mold</name>
    <dbReference type="NCBI Taxonomy" id="5786"/>
    <lineage>
        <taxon>Eukaryota</taxon>
        <taxon>Amoebozoa</taxon>
        <taxon>Evosea</taxon>
        <taxon>Eumycetozoa</taxon>
        <taxon>Dictyostelia</taxon>
        <taxon>Dictyosteliales</taxon>
        <taxon>Dictyosteliaceae</taxon>
        <taxon>Dictyostelium</taxon>
    </lineage>
</organism>
<protein>
    <recommendedName>
        <fullName evidence="1">FCP1 homology domain-containing protein</fullName>
    </recommendedName>
</protein>
<evidence type="ECO:0000313" key="2">
    <source>
        <dbReference type="EMBL" id="EGC34823.1"/>
    </source>
</evidence>
<dbReference type="VEuPathDB" id="AmoebaDB:DICPUDRAFT_152882"/>
<proteinExistence type="predicted"/>
<dbReference type="EMBL" id="GL871081">
    <property type="protein sequence ID" value="EGC34823.1"/>
    <property type="molecule type" value="Genomic_DNA"/>
</dbReference>
<sequence>IIHLHLILFHPENAIPIDSWFDDKNDKELLDLLPLLDDLMKVEDVRLVLDESRNN</sequence>
<dbReference type="Pfam" id="PF03031">
    <property type="entry name" value="NIF"/>
    <property type="match status" value="1"/>
</dbReference>
<dbReference type="SUPFAM" id="SSF56784">
    <property type="entry name" value="HAD-like"/>
    <property type="match status" value="1"/>
</dbReference>
<feature type="domain" description="FCP1 homology" evidence="1">
    <location>
        <begin position="8"/>
        <end position="46"/>
    </location>
</feature>
<accession>F0ZMI6</accession>
<dbReference type="InterPro" id="IPR023214">
    <property type="entry name" value="HAD_sf"/>
</dbReference>
<dbReference type="InParanoid" id="F0ZMI6"/>
<dbReference type="AlphaFoldDB" id="F0ZMI6"/>
<dbReference type="Gene3D" id="3.40.50.1000">
    <property type="entry name" value="HAD superfamily/HAD-like"/>
    <property type="match status" value="1"/>
</dbReference>
<gene>
    <name evidence="2" type="ORF">DICPUDRAFT_152882</name>
</gene>
<feature type="non-terminal residue" evidence="2">
    <location>
        <position position="1"/>
    </location>
</feature>
<dbReference type="RefSeq" id="XP_003288630.1">
    <property type="nucleotide sequence ID" value="XM_003288582.1"/>
</dbReference>